<sequence length="22" mass="2629">MLFLQIYKKGVLFFVETMNYSG</sequence>
<evidence type="ECO:0000313" key="2">
    <source>
        <dbReference type="EMBL" id="RGW92225.1"/>
    </source>
</evidence>
<comment type="caution">
    <text evidence="2">The sequence shown here is derived from an EMBL/GenBank/DDBJ whole genome shotgun (WGS) entry which is preliminary data.</text>
</comment>
<dbReference type="Proteomes" id="UP000284161">
    <property type="component" value="Unassembled WGS sequence"/>
</dbReference>
<dbReference type="EMBL" id="QRUB01000054">
    <property type="protein sequence ID" value="RGR24216.1"/>
    <property type="molecule type" value="Genomic_DNA"/>
</dbReference>
<feature type="non-terminal residue" evidence="2">
    <location>
        <position position="22"/>
    </location>
</feature>
<proteinExistence type="predicted"/>
<name>A0A413DT77_BACSE</name>
<dbReference type="EMBL" id="QSBD01000061">
    <property type="protein sequence ID" value="RGW92225.1"/>
    <property type="molecule type" value="Genomic_DNA"/>
</dbReference>
<reference evidence="3 4" key="1">
    <citation type="submission" date="2018-08" db="EMBL/GenBank/DDBJ databases">
        <title>A genome reference for cultivated species of the human gut microbiota.</title>
        <authorList>
            <person name="Zou Y."/>
            <person name="Xue W."/>
            <person name="Luo G."/>
        </authorList>
    </citation>
    <scope>NUCLEOTIDE SEQUENCE [LARGE SCALE GENOMIC DNA]</scope>
    <source>
        <strain evidence="2 4">AF05-4</strain>
        <strain evidence="1 3">AF25-6</strain>
    </source>
</reference>
<evidence type="ECO:0000313" key="3">
    <source>
        <dbReference type="Proteomes" id="UP000284161"/>
    </source>
</evidence>
<dbReference type="AlphaFoldDB" id="A0A413DT77"/>
<protein>
    <submittedName>
        <fullName evidence="2">N-acetyltransferase</fullName>
    </submittedName>
</protein>
<gene>
    <name evidence="2" type="ORF">DWV41_16560</name>
    <name evidence="1" type="ORF">DWY58_18875</name>
</gene>
<dbReference type="Proteomes" id="UP000284777">
    <property type="component" value="Unassembled WGS sequence"/>
</dbReference>
<keyword evidence="2" id="KW-0808">Transferase</keyword>
<evidence type="ECO:0000313" key="1">
    <source>
        <dbReference type="EMBL" id="RGR24216.1"/>
    </source>
</evidence>
<dbReference type="GO" id="GO:0016740">
    <property type="term" value="F:transferase activity"/>
    <property type="evidence" value="ECO:0007669"/>
    <property type="project" value="UniProtKB-KW"/>
</dbReference>
<organism evidence="2 4">
    <name type="scientific">Bacteroides stercoris</name>
    <dbReference type="NCBI Taxonomy" id="46506"/>
    <lineage>
        <taxon>Bacteria</taxon>
        <taxon>Pseudomonadati</taxon>
        <taxon>Bacteroidota</taxon>
        <taxon>Bacteroidia</taxon>
        <taxon>Bacteroidales</taxon>
        <taxon>Bacteroidaceae</taxon>
        <taxon>Bacteroides</taxon>
    </lineage>
</organism>
<evidence type="ECO:0000313" key="4">
    <source>
        <dbReference type="Proteomes" id="UP000284777"/>
    </source>
</evidence>
<accession>A0A413DT77</accession>